<dbReference type="EMBL" id="VEVO01000015">
    <property type="protein sequence ID" value="KAF0029997.1"/>
    <property type="molecule type" value="Genomic_DNA"/>
</dbReference>
<reference evidence="1 2" key="1">
    <citation type="submission" date="2019-06" db="EMBL/GenBank/DDBJ databases">
        <title>Draft genomes of female and male turbot (Scophthalmus maximus).</title>
        <authorList>
            <person name="Xu H."/>
            <person name="Xu X.-W."/>
            <person name="Shao C."/>
            <person name="Chen S."/>
        </authorList>
    </citation>
    <scope>NUCLEOTIDE SEQUENCE [LARGE SCALE GENOMIC DNA]</scope>
    <source>
        <strain evidence="1">Ysfricsl-2016a</strain>
        <tissue evidence="1">Blood</tissue>
    </source>
</reference>
<dbReference type="Proteomes" id="UP000438429">
    <property type="component" value="Unassembled WGS sequence"/>
</dbReference>
<proteinExistence type="predicted"/>
<protein>
    <submittedName>
        <fullName evidence="1">Uncharacterized protein</fullName>
    </submittedName>
</protein>
<comment type="caution">
    <text evidence="1">The sequence shown here is derived from an EMBL/GenBank/DDBJ whole genome shotgun (WGS) entry which is preliminary data.</text>
</comment>
<evidence type="ECO:0000313" key="1">
    <source>
        <dbReference type="EMBL" id="KAF0029997.1"/>
    </source>
</evidence>
<name>A0A6A4S9Z8_SCOMX</name>
<organism evidence="1 2">
    <name type="scientific">Scophthalmus maximus</name>
    <name type="common">Turbot</name>
    <name type="synonym">Psetta maxima</name>
    <dbReference type="NCBI Taxonomy" id="52904"/>
    <lineage>
        <taxon>Eukaryota</taxon>
        <taxon>Metazoa</taxon>
        <taxon>Chordata</taxon>
        <taxon>Craniata</taxon>
        <taxon>Vertebrata</taxon>
        <taxon>Euteleostomi</taxon>
        <taxon>Actinopterygii</taxon>
        <taxon>Neopterygii</taxon>
        <taxon>Teleostei</taxon>
        <taxon>Neoteleostei</taxon>
        <taxon>Acanthomorphata</taxon>
        <taxon>Carangaria</taxon>
        <taxon>Pleuronectiformes</taxon>
        <taxon>Pleuronectoidei</taxon>
        <taxon>Scophthalmidae</taxon>
        <taxon>Scophthalmus</taxon>
    </lineage>
</organism>
<sequence>MWTDMPLSTLSWVKNKHLKCYIYSLIVIQIPQKTKTTELSDIQELSAVESSFSFGTDQKLLGGGREKLAAFEFSIASSSYHVHRRSTTPPPAHPLCSVAIVPLSQRPYK</sequence>
<dbReference type="AlphaFoldDB" id="A0A6A4S9Z8"/>
<accession>A0A6A4S9Z8</accession>
<gene>
    <name evidence="1" type="ORF">F2P81_016728</name>
</gene>
<evidence type="ECO:0000313" key="2">
    <source>
        <dbReference type="Proteomes" id="UP000438429"/>
    </source>
</evidence>